<dbReference type="SUPFAM" id="SSF51735">
    <property type="entry name" value="NAD(P)-binding Rossmann-fold domains"/>
    <property type="match status" value="1"/>
</dbReference>
<evidence type="ECO:0000256" key="4">
    <source>
        <dbReference type="ARBA" id="ARBA00007637"/>
    </source>
</evidence>
<evidence type="ECO:0000256" key="2">
    <source>
        <dbReference type="ARBA" id="ARBA00001911"/>
    </source>
</evidence>
<dbReference type="Gene3D" id="3.40.50.720">
    <property type="entry name" value="NAD(P)-binding Rossmann-like Domain"/>
    <property type="match status" value="1"/>
</dbReference>
<evidence type="ECO:0000256" key="1">
    <source>
        <dbReference type="ARBA" id="ARBA00000083"/>
    </source>
</evidence>
<evidence type="ECO:0000256" key="8">
    <source>
        <dbReference type="ARBA" id="ARBA00023235"/>
    </source>
</evidence>
<evidence type="ECO:0000256" key="7">
    <source>
        <dbReference type="ARBA" id="ARBA00023027"/>
    </source>
</evidence>
<dbReference type="InterPro" id="IPR036291">
    <property type="entry name" value="NAD(P)-bd_dom_sf"/>
</dbReference>
<accession>A0A1C5G3G9</accession>
<dbReference type="GO" id="GO:0003978">
    <property type="term" value="F:UDP-glucose 4-epimerase activity"/>
    <property type="evidence" value="ECO:0007669"/>
    <property type="project" value="UniProtKB-EC"/>
</dbReference>
<dbReference type="GO" id="GO:0006012">
    <property type="term" value="P:galactose metabolic process"/>
    <property type="evidence" value="ECO:0007669"/>
    <property type="project" value="UniProtKB-UniPathway"/>
</dbReference>
<comment type="pathway">
    <text evidence="3">Carbohydrate metabolism; galactose metabolism.</text>
</comment>
<dbReference type="Gene3D" id="3.90.25.10">
    <property type="entry name" value="UDP-galactose 4-epimerase, domain 1"/>
    <property type="match status" value="1"/>
</dbReference>
<organism evidence="12 13">
    <name type="scientific">Micromonospora echinofusca</name>
    <dbReference type="NCBI Taxonomy" id="47858"/>
    <lineage>
        <taxon>Bacteria</taxon>
        <taxon>Bacillati</taxon>
        <taxon>Actinomycetota</taxon>
        <taxon>Actinomycetes</taxon>
        <taxon>Micromonosporales</taxon>
        <taxon>Micromonosporaceae</taxon>
        <taxon>Micromonospora</taxon>
    </lineage>
</organism>
<dbReference type="PANTHER" id="PTHR43725">
    <property type="entry name" value="UDP-GLUCOSE 4-EPIMERASE"/>
    <property type="match status" value="1"/>
</dbReference>
<feature type="domain" description="NAD-dependent epimerase/dehydratase" evidence="11">
    <location>
        <begin position="7"/>
        <end position="247"/>
    </location>
</feature>
<dbReference type="Pfam" id="PF01370">
    <property type="entry name" value="Epimerase"/>
    <property type="match status" value="1"/>
</dbReference>
<dbReference type="Proteomes" id="UP000198251">
    <property type="component" value="Chromosome I"/>
</dbReference>
<name>A0A1C5G3G9_MICEH</name>
<keyword evidence="7" id="KW-0520">NAD</keyword>
<evidence type="ECO:0000256" key="3">
    <source>
        <dbReference type="ARBA" id="ARBA00004947"/>
    </source>
</evidence>
<evidence type="ECO:0000259" key="11">
    <source>
        <dbReference type="Pfam" id="PF01370"/>
    </source>
</evidence>
<dbReference type="UniPathway" id="UPA00214"/>
<dbReference type="AlphaFoldDB" id="A0A1C5G3G9"/>
<reference evidence="12 13" key="1">
    <citation type="submission" date="2016-06" db="EMBL/GenBank/DDBJ databases">
        <authorList>
            <person name="Kjaerup R.B."/>
            <person name="Dalgaard T.S."/>
            <person name="Juul-Madsen H.R."/>
        </authorList>
    </citation>
    <scope>NUCLEOTIDE SEQUENCE [LARGE SCALE GENOMIC DNA]</scope>
    <source>
        <strain evidence="12 13">DSM 43913</strain>
    </source>
</reference>
<keyword evidence="13" id="KW-1185">Reference proteome</keyword>
<proteinExistence type="inferred from homology"/>
<comment type="catalytic activity">
    <reaction evidence="1">
        <text>UDP-alpha-D-glucose = UDP-alpha-D-galactose</text>
        <dbReference type="Rhea" id="RHEA:22168"/>
        <dbReference type="ChEBI" id="CHEBI:58885"/>
        <dbReference type="ChEBI" id="CHEBI:66914"/>
        <dbReference type="EC" id="5.1.3.2"/>
    </reaction>
</comment>
<dbReference type="EC" id="5.1.3.2" evidence="5"/>
<dbReference type="InterPro" id="IPR001509">
    <property type="entry name" value="Epimerase_deHydtase"/>
</dbReference>
<sequence>MRNVKYLITGGAGFIGSTVGSALLDRGITPVILDDLSTGRASFAAGRPFYRGDVADGDLVDRIFAEHPEIRATVHCAGVIVVPESTRDPLRYYRENLAKSVELVRHLVRNGCRRVLFSSTAAVYRPGADFAVDESSPVDPVSPYARTKAMVEAVLADCARAGELRAVALRYFNPIGADPLLRTGLQLRHPTHALGRMIEAASTGTEFRVTGTDWPTRDGSAVRDYVHVWDLAQAHVAALARFDEVAAAGPHGYTALNIGTGVGTTVRELLAAFAAVTGRPLPYREAPRRSGDVPGVYNRSRRYQDLLGWSPRFGVEDGIRHALEWRALDDRRHLAAAPLALR</sequence>
<comment type="cofactor">
    <cofactor evidence="2">
        <name>NAD(+)</name>
        <dbReference type="ChEBI" id="CHEBI:57540"/>
    </cofactor>
</comment>
<evidence type="ECO:0000256" key="5">
    <source>
        <dbReference type="ARBA" id="ARBA00013189"/>
    </source>
</evidence>
<dbReference type="NCBIfam" id="TIGR01179">
    <property type="entry name" value="galE"/>
    <property type="match status" value="1"/>
</dbReference>
<keyword evidence="8" id="KW-0413">Isomerase</keyword>
<evidence type="ECO:0000256" key="6">
    <source>
        <dbReference type="ARBA" id="ARBA00018569"/>
    </source>
</evidence>
<protein>
    <recommendedName>
        <fullName evidence="6">UDP-glucose 4-epimerase</fullName>
        <ecNumber evidence="5">5.1.3.2</ecNumber>
    </recommendedName>
    <alternativeName>
        <fullName evidence="10">Galactowaldenase</fullName>
    </alternativeName>
    <alternativeName>
        <fullName evidence="9">UDP-galactose 4-epimerase</fullName>
    </alternativeName>
</protein>
<dbReference type="EMBL" id="LT607733">
    <property type="protein sequence ID" value="SCG14419.1"/>
    <property type="molecule type" value="Genomic_DNA"/>
</dbReference>
<evidence type="ECO:0000256" key="9">
    <source>
        <dbReference type="ARBA" id="ARBA00031367"/>
    </source>
</evidence>
<evidence type="ECO:0000313" key="13">
    <source>
        <dbReference type="Proteomes" id="UP000198251"/>
    </source>
</evidence>
<dbReference type="InterPro" id="IPR005886">
    <property type="entry name" value="UDP_G4E"/>
</dbReference>
<comment type="similarity">
    <text evidence="4">Belongs to the NAD(P)-dependent epimerase/dehydratase family.</text>
</comment>
<evidence type="ECO:0000256" key="10">
    <source>
        <dbReference type="ARBA" id="ARBA00033067"/>
    </source>
</evidence>
<evidence type="ECO:0000313" key="12">
    <source>
        <dbReference type="EMBL" id="SCG14419.1"/>
    </source>
</evidence>
<gene>
    <name evidence="12" type="ORF">GA0070610_0622</name>
</gene>